<evidence type="ECO:0000256" key="8">
    <source>
        <dbReference type="ARBA" id="ARBA00070663"/>
    </source>
</evidence>
<dbReference type="InterPro" id="IPR006773">
    <property type="entry name" value="Rpn13/ADRM1"/>
</dbReference>
<evidence type="ECO:0000259" key="10">
    <source>
        <dbReference type="PROSITE" id="PS51917"/>
    </source>
</evidence>
<evidence type="ECO:0000313" key="12">
    <source>
        <dbReference type="WBParaSite" id="Pan_g2743.t1"/>
    </source>
</evidence>
<reference evidence="12" key="2">
    <citation type="submission" date="2020-10" db="UniProtKB">
        <authorList>
            <consortium name="WormBaseParasite"/>
        </authorList>
    </citation>
    <scope>IDENTIFICATION</scope>
</reference>
<feature type="domain" description="Pru" evidence="10">
    <location>
        <begin position="11"/>
        <end position="131"/>
    </location>
</feature>
<evidence type="ECO:0000313" key="11">
    <source>
        <dbReference type="Proteomes" id="UP000492821"/>
    </source>
</evidence>
<dbReference type="FunFam" id="2.30.29.70:FF:000001">
    <property type="entry name" value="Proteasomal ubiquitin receptor ADRM1"/>
    <property type="match status" value="1"/>
</dbReference>
<dbReference type="WBParaSite" id="Pan_g2743.t1">
    <property type="protein sequence ID" value="Pan_g2743.t1"/>
    <property type="gene ID" value="Pan_g2743"/>
</dbReference>
<sequence>MSILFSNNGVPTNGNLYEFRAGKCHLEVIDAATDRRKVVSEKTKGLAFIKQSEDKLIHFCWKNTEANVTDIDLIVFPGDTEFLKVKESSDGRIFMLKFKSTSNERFLFWLQDLSTKDEEVLKKVNDLLNNPPPRSKPKGKNVQLNPSLIQSLAAMTSAGGDANPELMQLFDLMRNGGSDSVEAEASEAATGSTTSPSPSDPKSVRFDANQLKNILNDINDANTQQQSGPNQDVDAQINAEAAAEENNDTVMAELDDTTNPSEDEKKN</sequence>
<evidence type="ECO:0000256" key="5">
    <source>
        <dbReference type="ARBA" id="ARBA00022942"/>
    </source>
</evidence>
<dbReference type="PROSITE" id="PS51917">
    <property type="entry name" value="PRU"/>
    <property type="match status" value="1"/>
</dbReference>
<dbReference type="PANTHER" id="PTHR12225:SF0">
    <property type="entry name" value="PROTEASOMAL UBIQUITIN RECEPTOR ADRM1"/>
    <property type="match status" value="1"/>
</dbReference>
<evidence type="ECO:0000256" key="3">
    <source>
        <dbReference type="ARBA" id="ARBA00009216"/>
    </source>
</evidence>
<name>A0A7E4VS30_PANRE</name>
<dbReference type="GO" id="GO:0008541">
    <property type="term" value="C:proteasome regulatory particle, lid subcomplex"/>
    <property type="evidence" value="ECO:0007669"/>
    <property type="project" value="TreeGrafter"/>
</dbReference>
<dbReference type="AlphaFoldDB" id="A0A7E4VS30"/>
<dbReference type="Gene3D" id="2.30.29.70">
    <property type="entry name" value="Proteasomal ubiquitin receptor Rpn13/ADRM1"/>
    <property type="match status" value="1"/>
</dbReference>
<keyword evidence="6" id="KW-0539">Nucleus</keyword>
<dbReference type="PANTHER" id="PTHR12225">
    <property type="entry name" value="ADHESION REGULATING MOLECULE 1 110 KDA CELL MEMBRANE GLYCOPROTEIN"/>
    <property type="match status" value="1"/>
</dbReference>
<proteinExistence type="inferred from homology"/>
<comment type="function">
    <text evidence="7">May function as a proteasomal ubiquitin receptor. May promote the deubiquitinating activity associated with the 26S proteasome.</text>
</comment>
<protein>
    <recommendedName>
        <fullName evidence="8">Proteasomal ubiquitin receptor ADRM1 homolog</fullName>
    </recommendedName>
</protein>
<dbReference type="GO" id="GO:0070628">
    <property type="term" value="F:proteasome binding"/>
    <property type="evidence" value="ECO:0007669"/>
    <property type="project" value="TreeGrafter"/>
</dbReference>
<feature type="compositionally biased region" description="Low complexity" evidence="9">
    <location>
        <begin position="186"/>
        <end position="201"/>
    </location>
</feature>
<evidence type="ECO:0000256" key="4">
    <source>
        <dbReference type="ARBA" id="ARBA00022490"/>
    </source>
</evidence>
<evidence type="ECO:0000256" key="6">
    <source>
        <dbReference type="ARBA" id="ARBA00023242"/>
    </source>
</evidence>
<feature type="region of interest" description="Disordered" evidence="9">
    <location>
        <begin position="178"/>
        <end position="205"/>
    </location>
</feature>
<dbReference type="CDD" id="cd13314">
    <property type="entry name" value="PH_Rpn13"/>
    <property type="match status" value="1"/>
</dbReference>
<comment type="subcellular location">
    <subcellularLocation>
        <location evidence="2">Cytoplasm</location>
    </subcellularLocation>
    <subcellularLocation>
        <location evidence="1">Nucleus</location>
    </subcellularLocation>
</comment>
<dbReference type="GO" id="GO:0061133">
    <property type="term" value="F:endopeptidase activator activity"/>
    <property type="evidence" value="ECO:0007669"/>
    <property type="project" value="TreeGrafter"/>
</dbReference>
<dbReference type="Proteomes" id="UP000492821">
    <property type="component" value="Unassembled WGS sequence"/>
</dbReference>
<evidence type="ECO:0000256" key="9">
    <source>
        <dbReference type="SAM" id="MobiDB-lite"/>
    </source>
</evidence>
<feature type="region of interest" description="Disordered" evidence="9">
    <location>
        <begin position="242"/>
        <end position="267"/>
    </location>
</feature>
<evidence type="ECO:0000256" key="7">
    <source>
        <dbReference type="ARBA" id="ARBA00054744"/>
    </source>
</evidence>
<dbReference type="Pfam" id="PF04683">
    <property type="entry name" value="Rpn13_ADRM1_Pru"/>
    <property type="match status" value="1"/>
</dbReference>
<comment type="similarity">
    <text evidence="3">Belongs to the ADRM1 family.</text>
</comment>
<evidence type="ECO:0000256" key="1">
    <source>
        <dbReference type="ARBA" id="ARBA00004123"/>
    </source>
</evidence>
<keyword evidence="4" id="KW-0963">Cytoplasm</keyword>
<organism evidence="11 12">
    <name type="scientific">Panagrellus redivivus</name>
    <name type="common">Microworm</name>
    <dbReference type="NCBI Taxonomy" id="6233"/>
    <lineage>
        <taxon>Eukaryota</taxon>
        <taxon>Metazoa</taxon>
        <taxon>Ecdysozoa</taxon>
        <taxon>Nematoda</taxon>
        <taxon>Chromadorea</taxon>
        <taxon>Rhabditida</taxon>
        <taxon>Tylenchina</taxon>
        <taxon>Panagrolaimomorpha</taxon>
        <taxon>Panagrolaimoidea</taxon>
        <taxon>Panagrolaimidae</taxon>
        <taxon>Panagrellus</taxon>
    </lineage>
</organism>
<keyword evidence="11" id="KW-1185">Reference proteome</keyword>
<dbReference type="GO" id="GO:0005737">
    <property type="term" value="C:cytoplasm"/>
    <property type="evidence" value="ECO:0007669"/>
    <property type="project" value="UniProtKB-SubCell"/>
</dbReference>
<keyword evidence="5" id="KW-0647">Proteasome</keyword>
<evidence type="ECO:0000256" key="2">
    <source>
        <dbReference type="ARBA" id="ARBA00004496"/>
    </source>
</evidence>
<dbReference type="InterPro" id="IPR044868">
    <property type="entry name" value="Rpn13/ADRM1_Pru"/>
</dbReference>
<accession>A0A7E4VS30</accession>
<dbReference type="InterPro" id="IPR038633">
    <property type="entry name" value="Rpn13/ADRM1_Pru_sf"/>
</dbReference>
<dbReference type="GO" id="GO:0005634">
    <property type="term" value="C:nucleus"/>
    <property type="evidence" value="ECO:0007669"/>
    <property type="project" value="UniProtKB-SubCell"/>
</dbReference>
<reference evidence="11" key="1">
    <citation type="journal article" date="2013" name="Genetics">
        <title>The draft genome and transcriptome of Panagrellus redivivus are shaped by the harsh demands of a free-living lifestyle.</title>
        <authorList>
            <person name="Srinivasan J."/>
            <person name="Dillman A.R."/>
            <person name="Macchietto M.G."/>
            <person name="Heikkinen L."/>
            <person name="Lakso M."/>
            <person name="Fracchia K.M."/>
            <person name="Antoshechkin I."/>
            <person name="Mortazavi A."/>
            <person name="Wong G."/>
            <person name="Sternberg P.W."/>
        </authorList>
    </citation>
    <scope>NUCLEOTIDE SEQUENCE [LARGE SCALE GENOMIC DNA]</scope>
    <source>
        <strain evidence="11">MT8872</strain>
    </source>
</reference>